<dbReference type="Proteomes" id="UP001597493">
    <property type="component" value="Unassembled WGS sequence"/>
</dbReference>
<dbReference type="InterPro" id="IPR046078">
    <property type="entry name" value="DUF6096"/>
</dbReference>
<comment type="caution">
    <text evidence="1">The sequence shown here is derived from an EMBL/GenBank/DDBJ whole genome shotgun (WGS) entry which is preliminary data.</text>
</comment>
<evidence type="ECO:0000313" key="2">
    <source>
        <dbReference type="Proteomes" id="UP001597493"/>
    </source>
</evidence>
<proteinExistence type="predicted"/>
<evidence type="ECO:0000313" key="1">
    <source>
        <dbReference type="EMBL" id="MFD2659445.1"/>
    </source>
</evidence>
<name>A0ABW5QTE7_9BACL</name>
<dbReference type="RefSeq" id="WP_379270139.1">
    <property type="nucleotide sequence ID" value="NZ_JBHUGT010000020.1"/>
</dbReference>
<protein>
    <submittedName>
        <fullName evidence="1">DUF6096 family protein</fullName>
    </submittedName>
</protein>
<sequence>MFTILNVGLKEYKLYLPAAQAVQLEKQLGGMNPVMVLMEMERSGSFPQITSLLQILHASLQQFNHGTNFNQTLAIYDEFVAEGGNVVELIKVLMEVFQKAGFFPKGTTEGTNA</sequence>
<accession>A0ABW5QTE7</accession>
<dbReference type="Pfam" id="PF19591">
    <property type="entry name" value="DUF6096"/>
    <property type="match status" value="1"/>
</dbReference>
<keyword evidence="2" id="KW-1185">Reference proteome</keyword>
<gene>
    <name evidence="1" type="ORF">ACFSW5_04100</name>
</gene>
<organism evidence="1 2">
    <name type="scientific">Paenibacillus thailandensis</name>
    <dbReference type="NCBI Taxonomy" id="393250"/>
    <lineage>
        <taxon>Bacteria</taxon>
        <taxon>Bacillati</taxon>
        <taxon>Bacillota</taxon>
        <taxon>Bacilli</taxon>
        <taxon>Bacillales</taxon>
        <taxon>Paenibacillaceae</taxon>
        <taxon>Paenibacillus</taxon>
    </lineage>
</organism>
<dbReference type="EMBL" id="JBHUMY010000004">
    <property type="protein sequence ID" value="MFD2659445.1"/>
    <property type="molecule type" value="Genomic_DNA"/>
</dbReference>
<reference evidence="2" key="1">
    <citation type="journal article" date="2019" name="Int. J. Syst. Evol. Microbiol.">
        <title>The Global Catalogue of Microorganisms (GCM) 10K type strain sequencing project: providing services to taxonomists for standard genome sequencing and annotation.</title>
        <authorList>
            <consortium name="The Broad Institute Genomics Platform"/>
            <consortium name="The Broad Institute Genome Sequencing Center for Infectious Disease"/>
            <person name="Wu L."/>
            <person name="Ma J."/>
        </authorList>
    </citation>
    <scope>NUCLEOTIDE SEQUENCE [LARGE SCALE GENOMIC DNA]</scope>
    <source>
        <strain evidence="2">TISTR 1827</strain>
    </source>
</reference>